<dbReference type="EMBL" id="RRYP01016953">
    <property type="protein sequence ID" value="TNV74474.1"/>
    <property type="molecule type" value="Genomic_DNA"/>
</dbReference>
<keyword evidence="1" id="KW-0732">Signal</keyword>
<evidence type="ECO:0000256" key="1">
    <source>
        <dbReference type="SAM" id="SignalP"/>
    </source>
</evidence>
<name>A0A8J8NGW9_HALGN</name>
<gene>
    <name evidence="2" type="ORF">FGO68_gene12888</name>
</gene>
<sequence length="119" mass="13619">MRRPPRAMLNTLVIWHPLTSQILVKCSFNSGNKVKDGFIFPHHVILAMSFADISNSSIVLNIVQSIPSNLECSAFVRFFKVMLQWLLQVCSVLFLAQQQLIIVHQSLKIVGFYQLDIYI</sequence>
<feature type="chain" id="PRO_5035167290" evidence="1">
    <location>
        <begin position="21"/>
        <end position="119"/>
    </location>
</feature>
<evidence type="ECO:0000313" key="2">
    <source>
        <dbReference type="EMBL" id="TNV74474.1"/>
    </source>
</evidence>
<comment type="caution">
    <text evidence="2">The sequence shown here is derived from an EMBL/GenBank/DDBJ whole genome shotgun (WGS) entry which is preliminary data.</text>
</comment>
<accession>A0A8J8NGW9</accession>
<reference evidence="2" key="1">
    <citation type="submission" date="2019-06" db="EMBL/GenBank/DDBJ databases">
        <authorList>
            <person name="Zheng W."/>
        </authorList>
    </citation>
    <scope>NUCLEOTIDE SEQUENCE</scope>
    <source>
        <strain evidence="2">QDHG01</strain>
    </source>
</reference>
<keyword evidence="3" id="KW-1185">Reference proteome</keyword>
<organism evidence="2 3">
    <name type="scientific">Halteria grandinella</name>
    <dbReference type="NCBI Taxonomy" id="5974"/>
    <lineage>
        <taxon>Eukaryota</taxon>
        <taxon>Sar</taxon>
        <taxon>Alveolata</taxon>
        <taxon>Ciliophora</taxon>
        <taxon>Intramacronucleata</taxon>
        <taxon>Spirotrichea</taxon>
        <taxon>Stichotrichia</taxon>
        <taxon>Sporadotrichida</taxon>
        <taxon>Halteriidae</taxon>
        <taxon>Halteria</taxon>
    </lineage>
</organism>
<proteinExistence type="predicted"/>
<dbReference type="AlphaFoldDB" id="A0A8J8NGW9"/>
<evidence type="ECO:0000313" key="3">
    <source>
        <dbReference type="Proteomes" id="UP000785679"/>
    </source>
</evidence>
<protein>
    <submittedName>
        <fullName evidence="2">Uncharacterized protein</fullName>
    </submittedName>
</protein>
<feature type="signal peptide" evidence="1">
    <location>
        <begin position="1"/>
        <end position="20"/>
    </location>
</feature>
<dbReference type="Proteomes" id="UP000785679">
    <property type="component" value="Unassembled WGS sequence"/>
</dbReference>